<evidence type="ECO:0000256" key="4">
    <source>
        <dbReference type="ARBA" id="ARBA00023128"/>
    </source>
</evidence>
<evidence type="ECO:0000256" key="6">
    <source>
        <dbReference type="ARBA" id="ARBA00035132"/>
    </source>
</evidence>
<feature type="region of interest" description="Disordered" evidence="7">
    <location>
        <begin position="79"/>
        <end position="106"/>
    </location>
</feature>
<keyword evidence="5" id="KW-0687">Ribonucleoprotein</keyword>
<gene>
    <name evidence="8" type="ORF">QBC37DRAFT_422103</name>
</gene>
<dbReference type="GO" id="GO:0005739">
    <property type="term" value="C:mitochondrion"/>
    <property type="evidence" value="ECO:0007669"/>
    <property type="project" value="UniProtKB-SubCell"/>
</dbReference>
<comment type="similarity">
    <text evidence="2">Belongs to the mitochondrion-specific ribosomal protein mS33 family.</text>
</comment>
<protein>
    <recommendedName>
        <fullName evidence="6">Small ribosomal subunit protein mS33</fullName>
    </recommendedName>
</protein>
<dbReference type="PANTHER" id="PTHR13362">
    <property type="entry name" value="MITOCHONDRIAL RIBOSOMAL PROTEIN S33"/>
    <property type="match status" value="1"/>
</dbReference>
<comment type="caution">
    <text evidence="8">The sequence shown here is derived from an EMBL/GenBank/DDBJ whole genome shotgun (WGS) entry which is preliminary data.</text>
</comment>
<dbReference type="AlphaFoldDB" id="A0AAN6Y8S8"/>
<comment type="subcellular location">
    <subcellularLocation>
        <location evidence="1">Mitochondrion</location>
    </subcellularLocation>
</comment>
<dbReference type="Proteomes" id="UP001301769">
    <property type="component" value="Unassembled WGS sequence"/>
</dbReference>
<dbReference type="EMBL" id="MU858100">
    <property type="protein sequence ID" value="KAK4214050.1"/>
    <property type="molecule type" value="Genomic_DNA"/>
</dbReference>
<dbReference type="PANTHER" id="PTHR13362:SF2">
    <property type="entry name" value="SMALL RIBOSOMAL SUBUNIT PROTEIN MS33"/>
    <property type="match status" value="1"/>
</dbReference>
<evidence type="ECO:0000256" key="7">
    <source>
        <dbReference type="SAM" id="MobiDB-lite"/>
    </source>
</evidence>
<evidence type="ECO:0000313" key="8">
    <source>
        <dbReference type="EMBL" id="KAK4214050.1"/>
    </source>
</evidence>
<keyword evidence="3" id="KW-0689">Ribosomal protein</keyword>
<keyword evidence="9" id="KW-1185">Reference proteome</keyword>
<sequence length="106" mass="12225">MSVPRARILDLMKAQCQLFSTTFNPDGIRTGNKILRERLKGPSVVSYYPRKMFTYRDFMTEFKNLDLFVENEEEADRLEHLAGVKARGKGAPKKKNAPPSPHDKKR</sequence>
<feature type="compositionally biased region" description="Basic residues" evidence="7">
    <location>
        <begin position="86"/>
        <end position="96"/>
    </location>
</feature>
<dbReference type="Pfam" id="PF08293">
    <property type="entry name" value="MRP-S33"/>
    <property type="match status" value="1"/>
</dbReference>
<dbReference type="GO" id="GO:0005840">
    <property type="term" value="C:ribosome"/>
    <property type="evidence" value="ECO:0007669"/>
    <property type="project" value="UniProtKB-KW"/>
</dbReference>
<organism evidence="8 9">
    <name type="scientific">Rhypophila decipiens</name>
    <dbReference type="NCBI Taxonomy" id="261697"/>
    <lineage>
        <taxon>Eukaryota</taxon>
        <taxon>Fungi</taxon>
        <taxon>Dikarya</taxon>
        <taxon>Ascomycota</taxon>
        <taxon>Pezizomycotina</taxon>
        <taxon>Sordariomycetes</taxon>
        <taxon>Sordariomycetidae</taxon>
        <taxon>Sordariales</taxon>
        <taxon>Naviculisporaceae</taxon>
        <taxon>Rhypophila</taxon>
    </lineage>
</organism>
<accession>A0AAN6Y8S8</accession>
<evidence type="ECO:0000256" key="5">
    <source>
        <dbReference type="ARBA" id="ARBA00023274"/>
    </source>
</evidence>
<reference evidence="8" key="1">
    <citation type="journal article" date="2023" name="Mol. Phylogenet. Evol.">
        <title>Genome-scale phylogeny and comparative genomics of the fungal order Sordariales.</title>
        <authorList>
            <person name="Hensen N."/>
            <person name="Bonometti L."/>
            <person name="Westerberg I."/>
            <person name="Brannstrom I.O."/>
            <person name="Guillou S."/>
            <person name="Cros-Aarteil S."/>
            <person name="Calhoun S."/>
            <person name="Haridas S."/>
            <person name="Kuo A."/>
            <person name="Mondo S."/>
            <person name="Pangilinan J."/>
            <person name="Riley R."/>
            <person name="LaButti K."/>
            <person name="Andreopoulos B."/>
            <person name="Lipzen A."/>
            <person name="Chen C."/>
            <person name="Yan M."/>
            <person name="Daum C."/>
            <person name="Ng V."/>
            <person name="Clum A."/>
            <person name="Steindorff A."/>
            <person name="Ohm R.A."/>
            <person name="Martin F."/>
            <person name="Silar P."/>
            <person name="Natvig D.O."/>
            <person name="Lalanne C."/>
            <person name="Gautier V."/>
            <person name="Ament-Velasquez S.L."/>
            <person name="Kruys A."/>
            <person name="Hutchinson M.I."/>
            <person name="Powell A.J."/>
            <person name="Barry K."/>
            <person name="Miller A.N."/>
            <person name="Grigoriev I.V."/>
            <person name="Debuchy R."/>
            <person name="Gladieux P."/>
            <person name="Hiltunen Thoren M."/>
            <person name="Johannesson H."/>
        </authorList>
    </citation>
    <scope>NUCLEOTIDE SEQUENCE</scope>
    <source>
        <strain evidence="8">PSN293</strain>
    </source>
</reference>
<reference evidence="8" key="2">
    <citation type="submission" date="2023-05" db="EMBL/GenBank/DDBJ databases">
        <authorList>
            <consortium name="Lawrence Berkeley National Laboratory"/>
            <person name="Steindorff A."/>
            <person name="Hensen N."/>
            <person name="Bonometti L."/>
            <person name="Westerberg I."/>
            <person name="Brannstrom I.O."/>
            <person name="Guillou S."/>
            <person name="Cros-Aarteil S."/>
            <person name="Calhoun S."/>
            <person name="Haridas S."/>
            <person name="Kuo A."/>
            <person name="Mondo S."/>
            <person name="Pangilinan J."/>
            <person name="Riley R."/>
            <person name="Labutti K."/>
            <person name="Andreopoulos B."/>
            <person name="Lipzen A."/>
            <person name="Chen C."/>
            <person name="Yanf M."/>
            <person name="Daum C."/>
            <person name="Ng V."/>
            <person name="Clum A."/>
            <person name="Ohm R."/>
            <person name="Martin F."/>
            <person name="Silar P."/>
            <person name="Natvig D."/>
            <person name="Lalanne C."/>
            <person name="Gautier V."/>
            <person name="Ament-Velasquez S.L."/>
            <person name="Kruys A."/>
            <person name="Hutchinson M.I."/>
            <person name="Powell A.J."/>
            <person name="Barry K."/>
            <person name="Miller A.N."/>
            <person name="Grigoriev I.V."/>
            <person name="Debuchy R."/>
            <person name="Gladieux P."/>
            <person name="Thoren M.H."/>
            <person name="Johannesson H."/>
        </authorList>
    </citation>
    <scope>NUCLEOTIDE SEQUENCE</scope>
    <source>
        <strain evidence="8">PSN293</strain>
    </source>
</reference>
<evidence type="ECO:0000256" key="1">
    <source>
        <dbReference type="ARBA" id="ARBA00004173"/>
    </source>
</evidence>
<evidence type="ECO:0000256" key="2">
    <source>
        <dbReference type="ARBA" id="ARBA00008970"/>
    </source>
</evidence>
<dbReference type="GO" id="GO:1990904">
    <property type="term" value="C:ribonucleoprotein complex"/>
    <property type="evidence" value="ECO:0007669"/>
    <property type="project" value="UniProtKB-KW"/>
</dbReference>
<name>A0AAN6Y8S8_9PEZI</name>
<evidence type="ECO:0000256" key="3">
    <source>
        <dbReference type="ARBA" id="ARBA00022980"/>
    </source>
</evidence>
<evidence type="ECO:0000313" key="9">
    <source>
        <dbReference type="Proteomes" id="UP001301769"/>
    </source>
</evidence>
<keyword evidence="4" id="KW-0496">Mitochondrion</keyword>
<dbReference type="InterPro" id="IPR013219">
    <property type="entry name" value="Ribosomal_mS33"/>
</dbReference>
<proteinExistence type="inferred from homology"/>